<dbReference type="InterPro" id="IPR037047">
    <property type="entry name" value="PITH_dom_sf"/>
</dbReference>
<dbReference type="GO" id="GO:0005737">
    <property type="term" value="C:cytoplasm"/>
    <property type="evidence" value="ECO:0007669"/>
    <property type="project" value="UniProtKB-ARBA"/>
</dbReference>
<evidence type="ECO:0000256" key="1">
    <source>
        <dbReference type="ARBA" id="ARBA00008987"/>
    </source>
</evidence>
<feature type="domain" description="PITH" evidence="4">
    <location>
        <begin position="120"/>
        <end position="328"/>
    </location>
</feature>
<evidence type="ECO:0000256" key="3">
    <source>
        <dbReference type="SAM" id="MobiDB-lite"/>
    </source>
</evidence>
<reference evidence="5 6" key="1">
    <citation type="submission" date="2019-04" db="EMBL/GenBank/DDBJ databases">
        <title>Comparative genomics and transcriptomics to analyze fruiting body development in filamentous ascomycetes.</title>
        <authorList>
            <consortium name="DOE Joint Genome Institute"/>
            <person name="Lutkenhaus R."/>
            <person name="Traeger S."/>
            <person name="Breuer J."/>
            <person name="Kuo A."/>
            <person name="Lipzen A."/>
            <person name="Pangilinan J."/>
            <person name="Dilworth D."/>
            <person name="Sandor L."/>
            <person name="Poggeler S."/>
            <person name="Barry K."/>
            <person name="Grigoriev I.V."/>
            <person name="Nowrousian M."/>
        </authorList>
    </citation>
    <scope>NUCLEOTIDE SEQUENCE [LARGE SCALE GENOMIC DNA]</scope>
    <source>
        <strain evidence="5 6">CBS 389.68</strain>
    </source>
</reference>
<organism evidence="5 6">
    <name type="scientific">Ascodesmis nigricans</name>
    <dbReference type="NCBI Taxonomy" id="341454"/>
    <lineage>
        <taxon>Eukaryota</taxon>
        <taxon>Fungi</taxon>
        <taxon>Dikarya</taxon>
        <taxon>Ascomycota</taxon>
        <taxon>Pezizomycotina</taxon>
        <taxon>Pezizomycetes</taxon>
        <taxon>Pezizales</taxon>
        <taxon>Ascodesmidaceae</taxon>
        <taxon>Ascodesmis</taxon>
    </lineage>
</organism>
<dbReference type="SUPFAM" id="SSF49785">
    <property type="entry name" value="Galactose-binding domain-like"/>
    <property type="match status" value="1"/>
</dbReference>
<protein>
    <submittedName>
        <fullName evidence="5">DUF1000-domain-containing protein</fullName>
    </submittedName>
</protein>
<evidence type="ECO:0000256" key="2">
    <source>
        <dbReference type="ARBA" id="ARBA00023157"/>
    </source>
</evidence>
<dbReference type="Gene3D" id="2.60.120.470">
    <property type="entry name" value="PITH domain"/>
    <property type="match status" value="1"/>
</dbReference>
<keyword evidence="6" id="KW-1185">Reference proteome</keyword>
<dbReference type="InParanoid" id="A0A4S2MRS5"/>
<name>A0A4S2MRS5_9PEZI</name>
<keyword evidence="2" id="KW-1015">Disulfide bond</keyword>
<dbReference type="Pfam" id="PF06201">
    <property type="entry name" value="PITH"/>
    <property type="match status" value="1"/>
</dbReference>
<gene>
    <name evidence="5" type="ORF">EX30DRAFT_397422</name>
</gene>
<dbReference type="InterPro" id="IPR008979">
    <property type="entry name" value="Galactose-bd-like_sf"/>
</dbReference>
<dbReference type="Proteomes" id="UP000298138">
    <property type="component" value="Unassembled WGS sequence"/>
</dbReference>
<evidence type="ECO:0000313" key="6">
    <source>
        <dbReference type="Proteomes" id="UP000298138"/>
    </source>
</evidence>
<dbReference type="InterPro" id="IPR010400">
    <property type="entry name" value="PITH_dom"/>
</dbReference>
<evidence type="ECO:0000259" key="4">
    <source>
        <dbReference type="PROSITE" id="PS51532"/>
    </source>
</evidence>
<feature type="region of interest" description="Disordered" evidence="3">
    <location>
        <begin position="160"/>
        <end position="182"/>
    </location>
</feature>
<sequence length="331" mass="37237">MSEQIISSEQLQAVLSGPKLVVIHFYKDHRESTDIVGGLFGKVPMFVTYARCNYGEHPWAEREYNITQDPTYIFFRSGTPIKRNHTVQELTQTLTEFITNANSTSNAASSTSTSTTPFWLAKPPPGNFVNLTDHIEKTHLDIMNANSDFGSIRTLLEPAAPSTLSTSSDTPSPPPNDHKKDWVESDTDEQLMLFLPFQTAVKLHSIHITSLPPSASNEDDDDEEDLPSRPQTLKIFTNTNQILSFDDADSREPTQTITFQPSDWDPATHTAVINTRFVKFQNCSSVTIFIVDVEREGAEKCRVDRVRLVGEKLYEKPDLVAMKKKAVEEEQ</sequence>
<dbReference type="PANTHER" id="PTHR46115">
    <property type="entry name" value="THIOREDOXIN-LIKE PROTEIN 1"/>
    <property type="match status" value="1"/>
</dbReference>
<dbReference type="EMBL" id="ML220136">
    <property type="protein sequence ID" value="TGZ78879.1"/>
    <property type="molecule type" value="Genomic_DNA"/>
</dbReference>
<dbReference type="SUPFAM" id="SSF52833">
    <property type="entry name" value="Thioredoxin-like"/>
    <property type="match status" value="1"/>
</dbReference>
<dbReference type="AlphaFoldDB" id="A0A4S2MRS5"/>
<dbReference type="Gene3D" id="3.40.30.10">
    <property type="entry name" value="Glutaredoxin"/>
    <property type="match status" value="1"/>
</dbReference>
<dbReference type="PROSITE" id="PS51532">
    <property type="entry name" value="PITH"/>
    <property type="match status" value="1"/>
</dbReference>
<comment type="similarity">
    <text evidence="1">Belongs to the thioredoxin family.</text>
</comment>
<evidence type="ECO:0000313" key="5">
    <source>
        <dbReference type="EMBL" id="TGZ78879.1"/>
    </source>
</evidence>
<feature type="compositionally biased region" description="Low complexity" evidence="3">
    <location>
        <begin position="161"/>
        <end position="170"/>
    </location>
</feature>
<proteinExistence type="inferred from homology"/>
<dbReference type="CDD" id="cd02947">
    <property type="entry name" value="TRX_family"/>
    <property type="match status" value="1"/>
</dbReference>
<dbReference type="STRING" id="341454.A0A4S2MRS5"/>
<dbReference type="InterPro" id="IPR036249">
    <property type="entry name" value="Thioredoxin-like_sf"/>
</dbReference>
<accession>A0A4S2MRS5</accession>
<dbReference type="OrthoDB" id="2121326at2759"/>
<feature type="region of interest" description="Disordered" evidence="3">
    <location>
        <begin position="210"/>
        <end position="231"/>
    </location>
</feature>